<organism evidence="5">
    <name type="scientific">Petromyces alliaceus</name>
    <name type="common">Aspergillus alliaceus</name>
    <dbReference type="NCBI Taxonomy" id="209559"/>
    <lineage>
        <taxon>Eukaryota</taxon>
        <taxon>Fungi</taxon>
        <taxon>Dikarya</taxon>
        <taxon>Ascomycota</taxon>
        <taxon>Pezizomycotina</taxon>
        <taxon>Eurotiomycetes</taxon>
        <taxon>Eurotiomycetidae</taxon>
        <taxon>Eurotiales</taxon>
        <taxon>Aspergillaceae</taxon>
        <taxon>Aspergillus</taxon>
        <taxon>Aspergillus subgen. Circumdati</taxon>
    </lineage>
</organism>
<keyword evidence="4" id="KW-0812">Transmembrane</keyword>
<feature type="transmembrane region" description="Helical" evidence="4">
    <location>
        <begin position="343"/>
        <end position="364"/>
    </location>
</feature>
<feature type="transmembrane region" description="Helical" evidence="4">
    <location>
        <begin position="228"/>
        <end position="246"/>
    </location>
</feature>
<feature type="transmembrane region" description="Helical" evidence="4">
    <location>
        <begin position="396"/>
        <end position="419"/>
    </location>
</feature>
<feature type="transmembrane region" description="Helical" evidence="4">
    <location>
        <begin position="202"/>
        <end position="219"/>
    </location>
</feature>
<gene>
    <name evidence="5" type="ORF">BDV23DRAFT_153883</name>
</gene>
<dbReference type="InterPro" id="IPR031581">
    <property type="entry name" value="Csg2"/>
</dbReference>
<feature type="compositionally biased region" description="Basic residues" evidence="3">
    <location>
        <begin position="44"/>
        <end position="53"/>
    </location>
</feature>
<dbReference type="OMA" id="AVYIQHQ"/>
<feature type="transmembrane region" description="Helical" evidence="4">
    <location>
        <begin position="107"/>
        <end position="126"/>
    </location>
</feature>
<dbReference type="InterPro" id="IPR026505">
    <property type="entry name" value="Solute_c_fam_35_mem_F3/F4"/>
</dbReference>
<keyword evidence="2" id="KW-0256">Endoplasmic reticulum</keyword>
<dbReference type="GO" id="GO:0005789">
    <property type="term" value="C:endoplasmic reticulum membrane"/>
    <property type="evidence" value="ECO:0007669"/>
    <property type="project" value="InterPro"/>
</dbReference>
<feature type="transmembrane region" description="Helical" evidence="4">
    <location>
        <begin position="266"/>
        <end position="283"/>
    </location>
</feature>
<dbReference type="PANTHER" id="PTHR19346:SF4">
    <property type="entry name" value="SUGAR PHOSPHATE TRANSPORTER DOMAIN-CONTAINING PROTEIN"/>
    <property type="match status" value="1"/>
</dbReference>
<reference evidence="5" key="1">
    <citation type="submission" date="2019-04" db="EMBL/GenBank/DDBJ databases">
        <title>Friends and foes A comparative genomics studyof 23 Aspergillus species from section Flavi.</title>
        <authorList>
            <consortium name="DOE Joint Genome Institute"/>
            <person name="Kjaerbolling I."/>
            <person name="Vesth T."/>
            <person name="Frisvad J.C."/>
            <person name="Nybo J.L."/>
            <person name="Theobald S."/>
            <person name="Kildgaard S."/>
            <person name="Isbrandt T."/>
            <person name="Kuo A."/>
            <person name="Sato A."/>
            <person name="Lyhne E.K."/>
            <person name="Kogle M.E."/>
            <person name="Wiebenga A."/>
            <person name="Kun R.S."/>
            <person name="Lubbers R.J."/>
            <person name="Makela M.R."/>
            <person name="Barry K."/>
            <person name="Chovatia M."/>
            <person name="Clum A."/>
            <person name="Daum C."/>
            <person name="Haridas S."/>
            <person name="He G."/>
            <person name="LaButti K."/>
            <person name="Lipzen A."/>
            <person name="Mondo S."/>
            <person name="Riley R."/>
            <person name="Salamov A."/>
            <person name="Simmons B.A."/>
            <person name="Magnuson J.K."/>
            <person name="Henrissat B."/>
            <person name="Mortensen U.H."/>
            <person name="Larsen T.O."/>
            <person name="Devries R.P."/>
            <person name="Grigoriev I.V."/>
            <person name="Machida M."/>
            <person name="Baker S.E."/>
            <person name="Andersen M.R."/>
        </authorList>
    </citation>
    <scope>NUCLEOTIDE SEQUENCE [LARGE SCALE GENOMIC DNA]</scope>
    <source>
        <strain evidence="5">IBT 14317</strain>
    </source>
</reference>
<feature type="transmembrane region" description="Helical" evidence="4">
    <location>
        <begin position="304"/>
        <end position="323"/>
    </location>
</feature>
<keyword evidence="4" id="KW-0472">Membrane</keyword>
<evidence type="ECO:0000256" key="3">
    <source>
        <dbReference type="SAM" id="MobiDB-lite"/>
    </source>
</evidence>
<feature type="transmembrane region" description="Helical" evidence="4">
    <location>
        <begin position="169"/>
        <end position="190"/>
    </location>
</feature>
<comment type="subcellular location">
    <subcellularLocation>
        <location evidence="1">Endoplasmic reticulum membrane</location>
        <topology evidence="1">Multi-pass membrane protein</topology>
    </subcellularLocation>
</comment>
<proteinExistence type="predicted"/>
<feature type="transmembrane region" description="Helical" evidence="4">
    <location>
        <begin position="371"/>
        <end position="390"/>
    </location>
</feature>
<dbReference type="OrthoDB" id="10062838at2759"/>
<accession>A0A5N6G847</accession>
<name>A0A5N7CAM9_PETAA</name>
<accession>A0A5N7CAM9</accession>
<dbReference type="SUPFAM" id="SSF103481">
    <property type="entry name" value="Multidrug resistance efflux transporter EmrE"/>
    <property type="match status" value="2"/>
</dbReference>
<evidence type="ECO:0000256" key="2">
    <source>
        <dbReference type="ARBA" id="ARBA00022824"/>
    </source>
</evidence>
<evidence type="ECO:0000256" key="1">
    <source>
        <dbReference type="ARBA" id="ARBA00004477"/>
    </source>
</evidence>
<dbReference type="Proteomes" id="UP000326877">
    <property type="component" value="Unassembled WGS sequence"/>
</dbReference>
<dbReference type="Pfam" id="PF16965">
    <property type="entry name" value="CSG2"/>
    <property type="match status" value="1"/>
</dbReference>
<feature type="transmembrane region" description="Helical" evidence="4">
    <location>
        <begin position="71"/>
        <end position="95"/>
    </location>
</feature>
<feature type="region of interest" description="Disordered" evidence="3">
    <location>
        <begin position="1"/>
        <end position="65"/>
    </location>
</feature>
<dbReference type="PANTHER" id="PTHR19346">
    <property type="entry name" value="SUGAR PHOSPHATE TRANSPORTER DOMAIN-CONTAINING PROTEIN"/>
    <property type="match status" value="1"/>
</dbReference>
<protein>
    <submittedName>
        <fullName evidence="5">Uncharacterized protein</fullName>
    </submittedName>
</protein>
<sequence>MSTNRPPMHRSTDGRSQQPLLKDERGRLSNSSFGNGAAAEGRPMLHHHTRRPTIRSSSPEHNAEQDTRRKYIIASGFLLLSLASFVVQTETAVYISSELGWDKPYCMLYLTHGSWTLLWPVQLLILRLQKRKMSWDAFWRRHIFLLRTTAQMVESQDVHVSSRRSPIPYMLKTTAFVTLALTVAGGSWYLAVNMTTASDLTAIYNCSAFFAYAFSIPLLKDKLRFDKVFAVIVAIVGVLVVAYGDGDEGNHADGTPGKGQGQVRNRLLGNLIIGIGSVLYGLYEVLYKKFACPPEGTSPGRSMIFANTFGSLIGCFTLLVLWIPLPVLHILGWETFRWPTGEAAWMLLISVCANATFSGSFLVLISLTSPVLSSVASLLTIFLVAIVDWLRTGQPLASASIIGGILIITAFFLLSWSTYREMNEERKKSLENDQVESDSDD</sequence>
<dbReference type="GO" id="GO:0030234">
    <property type="term" value="F:enzyme regulator activity"/>
    <property type="evidence" value="ECO:0007669"/>
    <property type="project" value="InterPro"/>
</dbReference>
<dbReference type="GO" id="GO:0006874">
    <property type="term" value="P:intracellular calcium ion homeostasis"/>
    <property type="evidence" value="ECO:0007669"/>
    <property type="project" value="InterPro"/>
</dbReference>
<dbReference type="InterPro" id="IPR037185">
    <property type="entry name" value="EmrE-like"/>
</dbReference>
<evidence type="ECO:0000313" key="5">
    <source>
        <dbReference type="EMBL" id="KAE8390999.1"/>
    </source>
</evidence>
<keyword evidence="4" id="KW-1133">Transmembrane helix</keyword>
<evidence type="ECO:0000256" key="4">
    <source>
        <dbReference type="SAM" id="Phobius"/>
    </source>
</evidence>
<dbReference type="EMBL" id="ML735249">
    <property type="protein sequence ID" value="KAE8390999.1"/>
    <property type="molecule type" value="Genomic_DNA"/>
</dbReference>
<dbReference type="AlphaFoldDB" id="A0A5N7CAM9"/>